<reference evidence="4" key="1">
    <citation type="submission" date="2016-03" db="EMBL/GenBank/DDBJ databases">
        <title>RNAseq analyses of the sensorial organs of adult female Aedes albopictus.</title>
        <authorList>
            <person name="Fabrizio L."/>
            <person name="Ribeiro J.M."/>
            <person name="Arca B."/>
        </authorList>
    </citation>
    <scope>NUCLEOTIDE SEQUENCE</scope>
</reference>
<feature type="transmembrane region" description="Helical" evidence="1">
    <location>
        <begin position="641"/>
        <end position="661"/>
    </location>
</feature>
<feature type="transmembrane region" description="Helical" evidence="1">
    <location>
        <begin position="569"/>
        <end position="590"/>
    </location>
</feature>
<evidence type="ECO:0000259" key="3">
    <source>
        <dbReference type="Pfam" id="PF01757"/>
    </source>
</evidence>
<feature type="transmembrane region" description="Helical" evidence="1">
    <location>
        <begin position="269"/>
        <end position="290"/>
    </location>
</feature>
<dbReference type="InterPro" id="IPR052728">
    <property type="entry name" value="O2_lipid_transport_reg"/>
</dbReference>
<feature type="transmembrane region" description="Helical" evidence="1">
    <location>
        <begin position="415"/>
        <end position="435"/>
    </location>
</feature>
<feature type="signal peptide" evidence="2">
    <location>
        <begin position="1"/>
        <end position="23"/>
    </location>
</feature>
<feature type="transmembrane region" description="Helical" evidence="1">
    <location>
        <begin position="302"/>
        <end position="327"/>
    </location>
</feature>
<dbReference type="EMBL" id="GEHC01001380">
    <property type="protein sequence ID" value="JAV46265.1"/>
    <property type="molecule type" value="Transcribed_RNA"/>
</dbReference>
<evidence type="ECO:0000256" key="2">
    <source>
        <dbReference type="SAM" id="SignalP"/>
    </source>
</evidence>
<evidence type="ECO:0000256" key="1">
    <source>
        <dbReference type="SAM" id="Phobius"/>
    </source>
</evidence>
<dbReference type="VEuPathDB" id="VectorBase:AALFPA_059999"/>
<name>A0A1W7R5G7_AEDAL</name>
<feature type="transmembrane region" description="Helical" evidence="1">
    <location>
        <begin position="348"/>
        <end position="371"/>
    </location>
</feature>
<sequence>MVTEYCLCLILIILNVFCDATSALTPMFNMTEYYKLPKLYKYDDFDRCLQEYDTKAVYCIIDTHIKPNISATIWPLIEKFSNDTKRSFRHDRIQRGLCMNLCEKIMGKYDYETKMKYYLKQFNETDEVTFDPNTFRKALDWRIKYKYLANQCVNFELKRQFSIMGYSEVEYCVSNQEDEEDSLDHWDIVFLVVLGSIIFAVILSSFLDYKLKKRLSVNMKSSDYYRTPLQKGISQKLVLFSLPRNWQILMAKRRTTLSKDLRFIQSARFLIMYLVIAGHCMLFNCIFPLLNPEYVEFNYRRMITMLIFNGITVIQTYFTISGFLLAVQFADYSERNKAFTVKDFFASILYRYVRLAPLYLFMILLDATWLFKLQDGPVWKRMAETERTFCRKNWWANLLFVNNYFTVDEPCLQQGWYLATDFQLFILGLLLLDFVRRFPKLFRPTMGLAIILSYVSPALVTYFYKLEGVVMIRPEALKYVLWYDESYRQMYIPTHTNYGSYLAGLIAGLTYHKLKRSEFNIRRHKPFLLLWYCVLPLAILLLLSAFMFYEYDFEKPAVWIALYSALSKNLWGLIFGVLFVGLAFGVGWFLKRLLSNPVFRPLGKITYAVYLCHLFVVRATLGNIRQPIYVSDVRILVSTSSTLVLSYIMGLLLCLAVEIPFSSLQKQIFHKKPEVYYEENIDLTKNGIHTVTETNGAR</sequence>
<feature type="transmembrane region" description="Helical" evidence="1">
    <location>
        <begin position="602"/>
        <end position="621"/>
    </location>
</feature>
<feature type="transmembrane region" description="Helical" evidence="1">
    <location>
        <begin position="498"/>
        <end position="514"/>
    </location>
</feature>
<keyword evidence="2" id="KW-0732">Signal</keyword>
<dbReference type="VEuPathDB" id="VectorBase:AALF014358"/>
<proteinExistence type="predicted"/>
<evidence type="ECO:0000313" key="4">
    <source>
        <dbReference type="EMBL" id="JAV46265.1"/>
    </source>
</evidence>
<feature type="transmembrane region" description="Helical" evidence="1">
    <location>
        <begin position="526"/>
        <end position="549"/>
    </location>
</feature>
<organism evidence="4">
    <name type="scientific">Aedes albopictus</name>
    <name type="common">Asian tiger mosquito</name>
    <name type="synonym">Stegomyia albopicta</name>
    <dbReference type="NCBI Taxonomy" id="7160"/>
    <lineage>
        <taxon>Eukaryota</taxon>
        <taxon>Metazoa</taxon>
        <taxon>Ecdysozoa</taxon>
        <taxon>Arthropoda</taxon>
        <taxon>Hexapoda</taxon>
        <taxon>Insecta</taxon>
        <taxon>Pterygota</taxon>
        <taxon>Neoptera</taxon>
        <taxon>Endopterygota</taxon>
        <taxon>Diptera</taxon>
        <taxon>Nematocera</taxon>
        <taxon>Culicoidea</taxon>
        <taxon>Culicidae</taxon>
        <taxon>Culicinae</taxon>
        <taxon>Aedini</taxon>
        <taxon>Aedes</taxon>
        <taxon>Stegomyia</taxon>
    </lineage>
</organism>
<feature type="transmembrane region" description="Helical" evidence="1">
    <location>
        <begin position="447"/>
        <end position="464"/>
    </location>
</feature>
<keyword evidence="1" id="KW-1133">Transmembrane helix</keyword>
<dbReference type="VEuPathDB" id="VectorBase:AALC636_003277"/>
<accession>A0A1W7R5G7</accession>
<keyword evidence="1" id="KW-0472">Membrane</keyword>
<dbReference type="AlphaFoldDB" id="A0A1W7R5G7"/>
<dbReference type="InterPro" id="IPR002656">
    <property type="entry name" value="Acyl_transf_3_dom"/>
</dbReference>
<feature type="domain" description="Acyltransferase 3" evidence="3">
    <location>
        <begin position="263"/>
        <end position="657"/>
    </location>
</feature>
<keyword evidence="1" id="KW-0812">Transmembrane</keyword>
<dbReference type="PANTHER" id="PTHR11161">
    <property type="entry name" value="O-ACYLTRANSFERASE"/>
    <property type="match status" value="1"/>
</dbReference>
<feature type="transmembrane region" description="Helical" evidence="1">
    <location>
        <begin position="188"/>
        <end position="209"/>
    </location>
</feature>
<dbReference type="PANTHER" id="PTHR11161:SF22">
    <property type="entry name" value="ACYLTRANSFERASE 3 DOMAIN-CONTAINING PROTEIN-RELATED"/>
    <property type="match status" value="1"/>
</dbReference>
<protein>
    <recommendedName>
        <fullName evidence="3">Acyltransferase 3 domain-containing protein</fullName>
    </recommendedName>
</protein>
<dbReference type="Pfam" id="PF01757">
    <property type="entry name" value="Acyl_transf_3"/>
    <property type="match status" value="1"/>
</dbReference>
<dbReference type="GO" id="GO:0016747">
    <property type="term" value="F:acyltransferase activity, transferring groups other than amino-acyl groups"/>
    <property type="evidence" value="ECO:0007669"/>
    <property type="project" value="InterPro"/>
</dbReference>
<feature type="chain" id="PRO_5012913294" description="Acyltransferase 3 domain-containing protein" evidence="2">
    <location>
        <begin position="24"/>
        <end position="698"/>
    </location>
</feature>